<reference evidence="2 3" key="1">
    <citation type="submission" date="2021-01" db="EMBL/GenBank/DDBJ databases">
        <title>Genomic Encyclopedia of Type Strains, Phase IV (KMG-IV): sequencing the most valuable type-strain genomes for metagenomic binning, comparative biology and taxonomic classification.</title>
        <authorList>
            <person name="Goeker M."/>
        </authorList>
    </citation>
    <scope>NUCLEOTIDE SEQUENCE [LARGE SCALE GENOMIC DNA]</scope>
    <source>
        <strain evidence="2 3">DSM 23711</strain>
    </source>
</reference>
<protein>
    <submittedName>
        <fullName evidence="2">Uncharacterized protein</fullName>
    </submittedName>
</protein>
<dbReference type="EMBL" id="JAFBDR010000005">
    <property type="protein sequence ID" value="MBM7570775.1"/>
    <property type="molecule type" value="Genomic_DNA"/>
</dbReference>
<feature type="transmembrane region" description="Helical" evidence="1">
    <location>
        <begin position="40"/>
        <end position="60"/>
    </location>
</feature>
<sequence>MYIWIGFGFMLLIIVLLFAAKFAPYSALMSSFNKGSFRNLIIGLSVISIASFSYGIYHYLTYQPSFLDIQVEGKDYTIFGDIGEFGYFADRLPKKGEEIELYFVSWENLTPFRTKLIVDYPSGVKENWNPSLSIMEGASIEALKEKHDIEQLFQASAYTFKEAGKVTIFVVDQNGKVVADYPINVQE</sequence>
<feature type="transmembrane region" description="Helical" evidence="1">
    <location>
        <begin position="6"/>
        <end position="28"/>
    </location>
</feature>
<keyword evidence="1" id="KW-0472">Membrane</keyword>
<name>A0ABS2MY31_9BACI</name>
<comment type="caution">
    <text evidence="2">The sequence shown here is derived from an EMBL/GenBank/DDBJ whole genome shotgun (WGS) entry which is preliminary data.</text>
</comment>
<accession>A0ABS2MY31</accession>
<keyword evidence="1" id="KW-0812">Transmembrane</keyword>
<evidence type="ECO:0000313" key="2">
    <source>
        <dbReference type="EMBL" id="MBM7570775.1"/>
    </source>
</evidence>
<proteinExistence type="predicted"/>
<keyword evidence="3" id="KW-1185">Reference proteome</keyword>
<keyword evidence="1" id="KW-1133">Transmembrane helix</keyword>
<dbReference type="RefSeq" id="WP_204498191.1">
    <property type="nucleotide sequence ID" value="NZ_JAFBDR010000005.1"/>
</dbReference>
<organism evidence="2 3">
    <name type="scientific">Aquibacillus albus</name>
    <dbReference type="NCBI Taxonomy" id="1168171"/>
    <lineage>
        <taxon>Bacteria</taxon>
        <taxon>Bacillati</taxon>
        <taxon>Bacillota</taxon>
        <taxon>Bacilli</taxon>
        <taxon>Bacillales</taxon>
        <taxon>Bacillaceae</taxon>
        <taxon>Aquibacillus</taxon>
    </lineage>
</organism>
<dbReference type="Proteomes" id="UP001296943">
    <property type="component" value="Unassembled WGS sequence"/>
</dbReference>
<evidence type="ECO:0000313" key="3">
    <source>
        <dbReference type="Proteomes" id="UP001296943"/>
    </source>
</evidence>
<gene>
    <name evidence="2" type="ORF">JOC48_001253</name>
</gene>
<evidence type="ECO:0000256" key="1">
    <source>
        <dbReference type="SAM" id="Phobius"/>
    </source>
</evidence>